<evidence type="ECO:0008006" key="4">
    <source>
        <dbReference type="Google" id="ProtNLM"/>
    </source>
</evidence>
<gene>
    <name evidence="2" type="ORF">PR048_004984</name>
</gene>
<keyword evidence="3" id="KW-1185">Reference proteome</keyword>
<dbReference type="EMBL" id="JARBHB010000002">
    <property type="protein sequence ID" value="KAJ8892404.1"/>
    <property type="molecule type" value="Genomic_DNA"/>
</dbReference>
<dbReference type="PANTHER" id="PTHR46289:SF14">
    <property type="entry name" value="DUF4371 DOMAIN-CONTAINING PROTEIN"/>
    <property type="match status" value="1"/>
</dbReference>
<comment type="caution">
    <text evidence="2">The sequence shown here is derived from an EMBL/GenBank/DDBJ whole genome shotgun (WGS) entry which is preliminary data.</text>
</comment>
<evidence type="ECO:0000256" key="1">
    <source>
        <dbReference type="SAM" id="MobiDB-lite"/>
    </source>
</evidence>
<organism evidence="2 3">
    <name type="scientific">Dryococelus australis</name>
    <dbReference type="NCBI Taxonomy" id="614101"/>
    <lineage>
        <taxon>Eukaryota</taxon>
        <taxon>Metazoa</taxon>
        <taxon>Ecdysozoa</taxon>
        <taxon>Arthropoda</taxon>
        <taxon>Hexapoda</taxon>
        <taxon>Insecta</taxon>
        <taxon>Pterygota</taxon>
        <taxon>Neoptera</taxon>
        <taxon>Polyneoptera</taxon>
        <taxon>Phasmatodea</taxon>
        <taxon>Verophasmatodea</taxon>
        <taxon>Anareolatae</taxon>
        <taxon>Phasmatidae</taxon>
        <taxon>Eurycanthinae</taxon>
        <taxon>Dryococelus</taxon>
    </lineage>
</organism>
<proteinExistence type="predicted"/>
<dbReference type="Proteomes" id="UP001159363">
    <property type="component" value="Chromosome 2"/>
</dbReference>
<accession>A0ABQ9I7Y9</accession>
<reference evidence="2 3" key="1">
    <citation type="submission" date="2023-02" db="EMBL/GenBank/DDBJ databases">
        <title>LHISI_Scaffold_Assembly.</title>
        <authorList>
            <person name="Stuart O.P."/>
            <person name="Cleave R."/>
            <person name="Magrath M.J.L."/>
            <person name="Mikheyev A.S."/>
        </authorList>
    </citation>
    <scope>NUCLEOTIDE SEQUENCE [LARGE SCALE GENOMIC DNA]</scope>
    <source>
        <strain evidence="2">Daus_M_001</strain>
        <tissue evidence="2">Leg muscle</tissue>
    </source>
</reference>
<evidence type="ECO:0000313" key="3">
    <source>
        <dbReference type="Proteomes" id="UP001159363"/>
    </source>
</evidence>
<protein>
    <recommendedName>
        <fullName evidence="4">HAT C-terminal dimerisation domain-containing protein</fullName>
    </recommendedName>
</protein>
<name>A0ABQ9I7Y9_9NEOP</name>
<sequence>MELEIEISVPRLAHKQNHRNNPPSDNSTEYWQHSLIIPYLDSATSSLNIKFSQENTLAFTITDLHTNAELFTNFYELDDIAGELGTTATVERSFGMLRRVKTWLRSTMGEERLTGLCLMSVHLNFAKENREMVEKNVIDKFLANPRRLLLT</sequence>
<dbReference type="PANTHER" id="PTHR46289">
    <property type="entry name" value="52 KDA REPRESSOR OF THE INHIBITOR OF THE PROTEIN KINASE-LIKE PROTEIN-RELATED"/>
    <property type="match status" value="1"/>
</dbReference>
<feature type="region of interest" description="Disordered" evidence="1">
    <location>
        <begin position="1"/>
        <end position="27"/>
    </location>
</feature>
<dbReference type="InterPro" id="IPR052958">
    <property type="entry name" value="IFN-induced_PKR_regulator"/>
</dbReference>
<evidence type="ECO:0000313" key="2">
    <source>
        <dbReference type="EMBL" id="KAJ8892404.1"/>
    </source>
</evidence>